<protein>
    <recommendedName>
        <fullName evidence="3">F-box domain-containing protein</fullName>
    </recommendedName>
</protein>
<evidence type="ECO:0000313" key="1">
    <source>
        <dbReference type="EMBL" id="KZT38138.1"/>
    </source>
</evidence>
<sequence length="226" mass="26352">MTRLRTLDIFFIDDTIPGHERETSRIFKKLNTDLPVDNLDEFRTFTSSPPKDLQFLRRQSMLRHVYAARLPDEFVHDPSFLPRVENLELPKGPEQAITFLETRPLRALYLSLHSSRIKAPLRGNLLRSLEINLNFTSHADRLSFLILRTEDCPNLRYLSLFLASKESSIFLSDDPDDEDDDDENIEWFSPLVKIRSSRLDVQGKLQSTSSKKRCFVYPEHELDRSG</sequence>
<dbReference type="Proteomes" id="UP000076798">
    <property type="component" value="Unassembled WGS sequence"/>
</dbReference>
<proteinExistence type="predicted"/>
<keyword evidence="2" id="KW-1185">Reference proteome</keyword>
<reference evidence="1 2" key="1">
    <citation type="journal article" date="2016" name="Mol. Biol. Evol.">
        <title>Comparative Genomics of Early-Diverging Mushroom-Forming Fungi Provides Insights into the Origins of Lignocellulose Decay Capabilities.</title>
        <authorList>
            <person name="Nagy L.G."/>
            <person name="Riley R."/>
            <person name="Tritt A."/>
            <person name="Adam C."/>
            <person name="Daum C."/>
            <person name="Floudas D."/>
            <person name="Sun H."/>
            <person name="Yadav J.S."/>
            <person name="Pangilinan J."/>
            <person name="Larsson K.H."/>
            <person name="Matsuura K."/>
            <person name="Barry K."/>
            <person name="Labutti K."/>
            <person name="Kuo R."/>
            <person name="Ohm R.A."/>
            <person name="Bhattacharya S.S."/>
            <person name="Shirouzu T."/>
            <person name="Yoshinaga Y."/>
            <person name="Martin F.M."/>
            <person name="Grigoriev I.V."/>
            <person name="Hibbett D.S."/>
        </authorList>
    </citation>
    <scope>NUCLEOTIDE SEQUENCE [LARGE SCALE GENOMIC DNA]</scope>
    <source>
        <strain evidence="1 2">HHB10207 ss-3</strain>
    </source>
</reference>
<name>A0A166D4U7_9AGAM</name>
<gene>
    <name evidence="1" type="ORF">SISSUDRAFT_781331</name>
</gene>
<organism evidence="1 2">
    <name type="scientific">Sistotremastrum suecicum HHB10207 ss-3</name>
    <dbReference type="NCBI Taxonomy" id="1314776"/>
    <lineage>
        <taxon>Eukaryota</taxon>
        <taxon>Fungi</taxon>
        <taxon>Dikarya</taxon>
        <taxon>Basidiomycota</taxon>
        <taxon>Agaricomycotina</taxon>
        <taxon>Agaricomycetes</taxon>
        <taxon>Sistotremastrales</taxon>
        <taxon>Sistotremastraceae</taxon>
        <taxon>Sistotremastrum</taxon>
    </lineage>
</organism>
<evidence type="ECO:0008006" key="3">
    <source>
        <dbReference type="Google" id="ProtNLM"/>
    </source>
</evidence>
<dbReference type="AlphaFoldDB" id="A0A166D4U7"/>
<evidence type="ECO:0000313" key="2">
    <source>
        <dbReference type="Proteomes" id="UP000076798"/>
    </source>
</evidence>
<accession>A0A166D4U7</accession>
<dbReference type="EMBL" id="KV428069">
    <property type="protein sequence ID" value="KZT38138.1"/>
    <property type="molecule type" value="Genomic_DNA"/>
</dbReference>